<reference evidence="2 3" key="1">
    <citation type="journal article" date="2018" name="Mol. Plant">
        <title>The genome of Artemisia annua provides insight into the evolution of Asteraceae family and artemisinin biosynthesis.</title>
        <authorList>
            <person name="Shen Q."/>
            <person name="Zhang L."/>
            <person name="Liao Z."/>
            <person name="Wang S."/>
            <person name="Yan T."/>
            <person name="Shi P."/>
            <person name="Liu M."/>
            <person name="Fu X."/>
            <person name="Pan Q."/>
            <person name="Wang Y."/>
            <person name="Lv Z."/>
            <person name="Lu X."/>
            <person name="Zhang F."/>
            <person name="Jiang W."/>
            <person name="Ma Y."/>
            <person name="Chen M."/>
            <person name="Hao X."/>
            <person name="Li L."/>
            <person name="Tang Y."/>
            <person name="Lv G."/>
            <person name="Zhou Y."/>
            <person name="Sun X."/>
            <person name="Brodelius P.E."/>
            <person name="Rose J.K.C."/>
            <person name="Tang K."/>
        </authorList>
    </citation>
    <scope>NUCLEOTIDE SEQUENCE [LARGE SCALE GENOMIC DNA]</scope>
    <source>
        <strain evidence="3">cv. Huhao1</strain>
        <tissue evidence="2">Leaf</tissue>
    </source>
</reference>
<dbReference type="OrthoDB" id="5835829at2759"/>
<evidence type="ECO:0000313" key="3">
    <source>
        <dbReference type="Proteomes" id="UP000245207"/>
    </source>
</evidence>
<dbReference type="EMBL" id="PKPP01002359">
    <property type="protein sequence ID" value="PWA75753.1"/>
    <property type="molecule type" value="Genomic_DNA"/>
</dbReference>
<evidence type="ECO:0000313" key="2">
    <source>
        <dbReference type="EMBL" id="PWA75753.1"/>
    </source>
</evidence>
<dbReference type="Gene3D" id="3.40.50.2000">
    <property type="entry name" value="Glycogen Phosphorylase B"/>
    <property type="match status" value="2"/>
</dbReference>
<organism evidence="2 3">
    <name type="scientific">Artemisia annua</name>
    <name type="common">Sweet wormwood</name>
    <dbReference type="NCBI Taxonomy" id="35608"/>
    <lineage>
        <taxon>Eukaryota</taxon>
        <taxon>Viridiplantae</taxon>
        <taxon>Streptophyta</taxon>
        <taxon>Embryophyta</taxon>
        <taxon>Tracheophyta</taxon>
        <taxon>Spermatophyta</taxon>
        <taxon>Magnoliopsida</taxon>
        <taxon>eudicotyledons</taxon>
        <taxon>Gunneridae</taxon>
        <taxon>Pentapetalae</taxon>
        <taxon>asterids</taxon>
        <taxon>campanulids</taxon>
        <taxon>Asterales</taxon>
        <taxon>Asteraceae</taxon>
        <taxon>Asteroideae</taxon>
        <taxon>Anthemideae</taxon>
        <taxon>Artemisiinae</taxon>
        <taxon>Artemisia</taxon>
    </lineage>
</organism>
<protein>
    <submittedName>
        <fullName evidence="2">UDP-glucuronosyl/UDP-glucosyltransferase</fullName>
    </submittedName>
</protein>
<comment type="caution">
    <text evidence="2">The sequence shown here is derived from an EMBL/GenBank/DDBJ whole genome shotgun (WGS) entry which is preliminary data.</text>
</comment>
<dbReference type="GO" id="GO:0035251">
    <property type="term" value="F:UDP-glucosyltransferase activity"/>
    <property type="evidence" value="ECO:0007669"/>
    <property type="project" value="TreeGrafter"/>
</dbReference>
<dbReference type="PANTHER" id="PTHR48047:SF182">
    <property type="entry name" value="GLYCOSYLTRANSFERASE"/>
    <property type="match status" value="1"/>
</dbReference>
<dbReference type="Proteomes" id="UP000245207">
    <property type="component" value="Unassembled WGS sequence"/>
</dbReference>
<keyword evidence="3" id="KW-1185">Reference proteome</keyword>
<dbReference type="STRING" id="35608.A0A2U1NQH1"/>
<dbReference type="PANTHER" id="PTHR48047">
    <property type="entry name" value="GLYCOSYLTRANSFERASE"/>
    <property type="match status" value="1"/>
</dbReference>
<proteinExistence type="inferred from homology"/>
<accession>A0A2U1NQH1</accession>
<comment type="similarity">
    <text evidence="1">Belongs to the UDP-glycosyltransferase family.</text>
</comment>
<evidence type="ECO:0000256" key="1">
    <source>
        <dbReference type="ARBA" id="ARBA00009995"/>
    </source>
</evidence>
<keyword evidence="2" id="KW-0808">Transferase</keyword>
<dbReference type="AlphaFoldDB" id="A0A2U1NQH1"/>
<dbReference type="SUPFAM" id="SSF53756">
    <property type="entry name" value="UDP-Glycosyltransferase/glycogen phosphorylase"/>
    <property type="match status" value="1"/>
</dbReference>
<name>A0A2U1NQH1_ARTAN</name>
<sequence>MAKCLHSNKTLSVSFLELPFPGVENGVPEGSESADALPGLHLLPNFSVAVDMLQHRLCVLNVISKMLDEIHESEPFVLLGLPDRIEITKDQLPHELNHSPIAVREHHERVRETESKAYGMVINSFKELEQDYLKEFKKLKEGVENGLPERCESADALPGLHLLPNFSVAVDILQNQLTFCSPGITFRIEITKDQLPHEFNLSPIAMSEHHERVRETESKAYGMVINSFEDRLLTWLDLKEPGSVVYACFGGSSRVIPSPTNQGLEASDRSLKWVIKSSGRAQEVEKWLLESRFEDRVKDR</sequence>
<gene>
    <name evidence="2" type="ORF">CTI12_AA057650</name>
</gene>